<name>A0AAE0I0T1_9PEZI</name>
<proteinExistence type="predicted"/>
<accession>A0AAE0I0T1</accession>
<evidence type="ECO:0000313" key="1">
    <source>
        <dbReference type="EMBL" id="KAK3316478.1"/>
    </source>
</evidence>
<gene>
    <name evidence="1" type="ORF">B0H66DRAFT_296180</name>
</gene>
<reference evidence="1" key="2">
    <citation type="submission" date="2023-06" db="EMBL/GenBank/DDBJ databases">
        <authorList>
            <consortium name="Lawrence Berkeley National Laboratory"/>
            <person name="Haridas S."/>
            <person name="Hensen N."/>
            <person name="Bonometti L."/>
            <person name="Westerberg I."/>
            <person name="Brannstrom I.O."/>
            <person name="Guillou S."/>
            <person name="Cros-Aarteil S."/>
            <person name="Calhoun S."/>
            <person name="Kuo A."/>
            <person name="Mondo S."/>
            <person name="Pangilinan J."/>
            <person name="Riley R."/>
            <person name="Labutti K."/>
            <person name="Andreopoulos B."/>
            <person name="Lipzen A."/>
            <person name="Chen C."/>
            <person name="Yanf M."/>
            <person name="Daum C."/>
            <person name="Ng V."/>
            <person name="Clum A."/>
            <person name="Steindorff A."/>
            <person name="Ohm R."/>
            <person name="Martin F."/>
            <person name="Silar P."/>
            <person name="Natvig D."/>
            <person name="Lalanne C."/>
            <person name="Gautier V."/>
            <person name="Ament-Velasquez S.L."/>
            <person name="Kruys A."/>
            <person name="Hutchinson M.I."/>
            <person name="Powell A.J."/>
            <person name="Barry K."/>
            <person name="Miller A.N."/>
            <person name="Grigoriev I.V."/>
            <person name="Debuchy R."/>
            <person name="Gladieux P."/>
            <person name="Thoren M.H."/>
            <person name="Johannesson H."/>
        </authorList>
    </citation>
    <scope>NUCLEOTIDE SEQUENCE</scope>
    <source>
        <strain evidence="1">CBS 118394</strain>
    </source>
</reference>
<dbReference type="EMBL" id="JAUEDM010000005">
    <property type="protein sequence ID" value="KAK3316478.1"/>
    <property type="molecule type" value="Genomic_DNA"/>
</dbReference>
<comment type="caution">
    <text evidence="1">The sequence shown here is derived from an EMBL/GenBank/DDBJ whole genome shotgun (WGS) entry which is preliminary data.</text>
</comment>
<protein>
    <submittedName>
        <fullName evidence="1">Uncharacterized protein</fullName>
    </submittedName>
</protein>
<reference evidence="1" key="1">
    <citation type="journal article" date="2023" name="Mol. Phylogenet. Evol.">
        <title>Genome-scale phylogeny and comparative genomics of the fungal order Sordariales.</title>
        <authorList>
            <person name="Hensen N."/>
            <person name="Bonometti L."/>
            <person name="Westerberg I."/>
            <person name="Brannstrom I.O."/>
            <person name="Guillou S."/>
            <person name="Cros-Aarteil S."/>
            <person name="Calhoun S."/>
            <person name="Haridas S."/>
            <person name="Kuo A."/>
            <person name="Mondo S."/>
            <person name="Pangilinan J."/>
            <person name="Riley R."/>
            <person name="LaButti K."/>
            <person name="Andreopoulos B."/>
            <person name="Lipzen A."/>
            <person name="Chen C."/>
            <person name="Yan M."/>
            <person name="Daum C."/>
            <person name="Ng V."/>
            <person name="Clum A."/>
            <person name="Steindorff A."/>
            <person name="Ohm R.A."/>
            <person name="Martin F."/>
            <person name="Silar P."/>
            <person name="Natvig D.O."/>
            <person name="Lalanne C."/>
            <person name="Gautier V."/>
            <person name="Ament-Velasquez S.L."/>
            <person name="Kruys A."/>
            <person name="Hutchinson M.I."/>
            <person name="Powell A.J."/>
            <person name="Barry K."/>
            <person name="Miller A.N."/>
            <person name="Grigoriev I.V."/>
            <person name="Debuchy R."/>
            <person name="Gladieux P."/>
            <person name="Hiltunen Thoren M."/>
            <person name="Johannesson H."/>
        </authorList>
    </citation>
    <scope>NUCLEOTIDE SEQUENCE</scope>
    <source>
        <strain evidence="1">CBS 118394</strain>
    </source>
</reference>
<keyword evidence="2" id="KW-1185">Reference proteome</keyword>
<evidence type="ECO:0000313" key="2">
    <source>
        <dbReference type="Proteomes" id="UP001283341"/>
    </source>
</evidence>
<sequence>MSLVVWRIGRQSRKRTTLKACFWKLLDFARSRLTNGEQMYLISTNQRGLELLWQKGQSWKWSLDEGSRAGNGFIIPNGIKVRVDLVGPGPITGCVGPERAGDSGEGGMDKPPVPPRGRWWGVAIDGGLSSCLPSFLRLAARSVSAGWKSPPASRTFAFTLYAQPANQNMSAVGEVLKYRPSHRSASVAAERVGSNSARA</sequence>
<dbReference type="AlphaFoldDB" id="A0AAE0I0T1"/>
<organism evidence="1 2">
    <name type="scientific">Apodospora peruviana</name>
    <dbReference type="NCBI Taxonomy" id="516989"/>
    <lineage>
        <taxon>Eukaryota</taxon>
        <taxon>Fungi</taxon>
        <taxon>Dikarya</taxon>
        <taxon>Ascomycota</taxon>
        <taxon>Pezizomycotina</taxon>
        <taxon>Sordariomycetes</taxon>
        <taxon>Sordariomycetidae</taxon>
        <taxon>Sordariales</taxon>
        <taxon>Lasiosphaeriaceae</taxon>
        <taxon>Apodospora</taxon>
    </lineage>
</organism>
<dbReference type="Proteomes" id="UP001283341">
    <property type="component" value="Unassembled WGS sequence"/>
</dbReference>